<dbReference type="OrthoDB" id="250654at2759"/>
<accession>X1W3T2</accession>
<dbReference type="InParanoid" id="X1W3T2"/>
<protein>
    <submittedName>
        <fullName evidence="2">Uncharacterized protein</fullName>
    </submittedName>
</protein>
<dbReference type="RefSeq" id="XP_001026943.2">
    <property type="nucleotide sequence ID" value="XM_001026943.2"/>
</dbReference>
<dbReference type="AlphaFoldDB" id="X1W3T2"/>
<evidence type="ECO:0000313" key="3">
    <source>
        <dbReference type="Proteomes" id="UP000009168"/>
    </source>
</evidence>
<dbReference type="KEGG" id="tet:TTHERM_00688410"/>
<feature type="compositionally biased region" description="Low complexity" evidence="1">
    <location>
        <begin position="117"/>
        <end position="155"/>
    </location>
</feature>
<dbReference type="PANTHER" id="PTHR41747">
    <property type="entry name" value="CHROMOSOME UNDETERMINED SCAFFOLD_128, WHOLE GENOME SHOTGUN SEQUENCE"/>
    <property type="match status" value="1"/>
</dbReference>
<feature type="region of interest" description="Disordered" evidence="1">
    <location>
        <begin position="185"/>
        <end position="204"/>
    </location>
</feature>
<reference evidence="3" key="1">
    <citation type="journal article" date="2006" name="PLoS Biol.">
        <title>Macronuclear genome sequence of the ciliate Tetrahymena thermophila, a model eukaryote.</title>
        <authorList>
            <person name="Eisen J.A."/>
            <person name="Coyne R.S."/>
            <person name="Wu M."/>
            <person name="Wu D."/>
            <person name="Thiagarajan M."/>
            <person name="Wortman J.R."/>
            <person name="Badger J.H."/>
            <person name="Ren Q."/>
            <person name="Amedeo P."/>
            <person name="Jones K.M."/>
            <person name="Tallon L.J."/>
            <person name="Delcher A.L."/>
            <person name="Salzberg S.L."/>
            <person name="Silva J.C."/>
            <person name="Haas B.J."/>
            <person name="Majoros W.H."/>
            <person name="Farzad M."/>
            <person name="Carlton J.M."/>
            <person name="Smith R.K. Jr."/>
            <person name="Garg J."/>
            <person name="Pearlman R.E."/>
            <person name="Karrer K.M."/>
            <person name="Sun L."/>
            <person name="Manning G."/>
            <person name="Elde N.C."/>
            <person name="Turkewitz A.P."/>
            <person name="Asai D.J."/>
            <person name="Wilkes D.E."/>
            <person name="Wang Y."/>
            <person name="Cai H."/>
            <person name="Collins K."/>
            <person name="Stewart B.A."/>
            <person name="Lee S.R."/>
            <person name="Wilamowska K."/>
            <person name="Weinberg Z."/>
            <person name="Ruzzo W.L."/>
            <person name="Wloga D."/>
            <person name="Gaertig J."/>
            <person name="Frankel J."/>
            <person name="Tsao C.-C."/>
            <person name="Gorovsky M.A."/>
            <person name="Keeling P.J."/>
            <person name="Waller R.F."/>
            <person name="Patron N.J."/>
            <person name="Cherry J.M."/>
            <person name="Stover N.A."/>
            <person name="Krieger C.J."/>
            <person name="del Toro C."/>
            <person name="Ryder H.F."/>
            <person name="Williamson S.C."/>
            <person name="Barbeau R.A."/>
            <person name="Hamilton E.P."/>
            <person name="Orias E."/>
        </authorList>
    </citation>
    <scope>NUCLEOTIDE SEQUENCE [LARGE SCALE GENOMIC DNA]</scope>
    <source>
        <strain evidence="3">SB210</strain>
    </source>
</reference>
<proteinExistence type="predicted"/>
<feature type="region of interest" description="Disordered" evidence="1">
    <location>
        <begin position="113"/>
        <end position="155"/>
    </location>
</feature>
<gene>
    <name evidence="2" type="ORF">TTHERM_00688410</name>
</gene>
<evidence type="ECO:0000256" key="1">
    <source>
        <dbReference type="SAM" id="MobiDB-lite"/>
    </source>
</evidence>
<organism evidence="2 3">
    <name type="scientific">Tetrahymena thermophila (strain SB210)</name>
    <dbReference type="NCBI Taxonomy" id="312017"/>
    <lineage>
        <taxon>Eukaryota</taxon>
        <taxon>Sar</taxon>
        <taxon>Alveolata</taxon>
        <taxon>Ciliophora</taxon>
        <taxon>Intramacronucleata</taxon>
        <taxon>Oligohymenophorea</taxon>
        <taxon>Hymenostomatida</taxon>
        <taxon>Tetrahymenina</taxon>
        <taxon>Tetrahymenidae</taxon>
        <taxon>Tetrahymena</taxon>
    </lineage>
</organism>
<sequence length="396" mass="46485">MGDDIMKQGIGNYKGLMICTRPNDKIQQAVDRPFVSRVEAQEQLGLNPAPRIQMNKPIKRVHYVLSKHKQWLEGYKRTIRDQIQSKNQQFLDKIDRQDRLRQQSINLINRRREQHLQQSQQADFQTQSQANQHQFENQSQNQYNNNQSYNDNSIDINPDQLEKILSEPVQQKYEHEQQQQQYNHIQKARPQTSALKKNKKEKPAWAKTEKQLEEEDNQECDDLLNFASNLDYDKYINDLEVQSMVKAIKDRVSELKTNPSIYDSQVKTDKEQQAQKMKEYMDLVDEKRTNKGENNVNNEGKSNASAKSRLTMQSIKETVEKIKNESKEEWDKSTTVGEQKYKSNIEEKLVKHLADDILKNNKYLRGIHSTNSIKQILIGEAKKHFEDNKSPNAQLV</sequence>
<keyword evidence="3" id="KW-1185">Reference proteome</keyword>
<name>X1W3T2_TETTS</name>
<dbReference type="Proteomes" id="UP000009168">
    <property type="component" value="Unassembled WGS sequence"/>
</dbReference>
<evidence type="ECO:0000313" key="2">
    <source>
        <dbReference type="EMBL" id="EAS06701.2"/>
    </source>
</evidence>
<dbReference type="EMBL" id="GG662260">
    <property type="protein sequence ID" value="EAS06701.2"/>
    <property type="molecule type" value="Genomic_DNA"/>
</dbReference>
<dbReference type="GeneID" id="24442776"/>
<dbReference type="PANTHER" id="PTHR41747:SF1">
    <property type="entry name" value="CHROMOSOME UNDETERMINED SCAFFOLD_128, WHOLE GENOME SHOTGUN SEQUENCE"/>
    <property type="match status" value="1"/>
</dbReference>